<evidence type="ECO:0000256" key="6">
    <source>
        <dbReference type="RuleBase" id="RU000682"/>
    </source>
</evidence>
<dbReference type="Gene3D" id="1.10.10.60">
    <property type="entry name" value="Homeodomain-like"/>
    <property type="match status" value="1"/>
</dbReference>
<dbReference type="AlphaFoldDB" id="A0A8F8N179"/>
<evidence type="ECO:0000256" key="1">
    <source>
        <dbReference type="ARBA" id="ARBA00004123"/>
    </source>
</evidence>
<evidence type="ECO:0000256" key="3">
    <source>
        <dbReference type="ARBA" id="ARBA00023155"/>
    </source>
</evidence>
<dbReference type="GO" id="GO:0000978">
    <property type="term" value="F:RNA polymerase II cis-regulatory region sequence-specific DNA binding"/>
    <property type="evidence" value="ECO:0007669"/>
    <property type="project" value="TreeGrafter"/>
</dbReference>
<dbReference type="PRINTS" id="PR00031">
    <property type="entry name" value="HTHREPRESSR"/>
</dbReference>
<dbReference type="PRINTS" id="PR00024">
    <property type="entry name" value="HOMEOBOX"/>
</dbReference>
<dbReference type="InterPro" id="IPR001356">
    <property type="entry name" value="HD"/>
</dbReference>
<dbReference type="GO" id="GO:0007420">
    <property type="term" value="P:brain development"/>
    <property type="evidence" value="ECO:0007669"/>
    <property type="project" value="TreeGrafter"/>
</dbReference>
<dbReference type="GO" id="GO:0030182">
    <property type="term" value="P:neuron differentiation"/>
    <property type="evidence" value="ECO:0007669"/>
    <property type="project" value="TreeGrafter"/>
</dbReference>
<dbReference type="EMBL" id="MW720145">
    <property type="protein sequence ID" value="QYA70793.1"/>
    <property type="molecule type" value="mRNA"/>
</dbReference>
<dbReference type="InterPro" id="IPR017970">
    <property type="entry name" value="Homeobox_CS"/>
</dbReference>
<dbReference type="PANTHER" id="PTHR24339:SF28">
    <property type="entry name" value="E5-RELATED"/>
    <property type="match status" value="1"/>
</dbReference>
<protein>
    <submittedName>
        <fullName evidence="9">Emx protein</fullName>
    </submittedName>
</protein>
<evidence type="ECO:0000256" key="4">
    <source>
        <dbReference type="ARBA" id="ARBA00023242"/>
    </source>
</evidence>
<feature type="compositionally biased region" description="Basic and acidic residues" evidence="7">
    <location>
        <begin position="19"/>
        <end position="36"/>
    </location>
</feature>
<feature type="compositionally biased region" description="Acidic residues" evidence="7">
    <location>
        <begin position="249"/>
        <end position="267"/>
    </location>
</feature>
<dbReference type="SUPFAM" id="SSF46689">
    <property type="entry name" value="Homeodomain-like"/>
    <property type="match status" value="1"/>
</dbReference>
<keyword evidence="2 5" id="KW-0238">DNA-binding</keyword>
<evidence type="ECO:0000256" key="7">
    <source>
        <dbReference type="SAM" id="MobiDB-lite"/>
    </source>
</evidence>
<evidence type="ECO:0000313" key="9">
    <source>
        <dbReference type="EMBL" id="QYA70793.1"/>
    </source>
</evidence>
<dbReference type="InterPro" id="IPR000047">
    <property type="entry name" value="HTH_motif"/>
</dbReference>
<dbReference type="FunFam" id="1.10.10.60:FF:000081">
    <property type="entry name" value="Empty spiracles homeobox 2"/>
    <property type="match status" value="1"/>
</dbReference>
<dbReference type="PROSITE" id="PS50071">
    <property type="entry name" value="HOMEOBOX_2"/>
    <property type="match status" value="1"/>
</dbReference>
<feature type="compositionally biased region" description="Basic and acidic residues" evidence="7">
    <location>
        <begin position="50"/>
        <end position="59"/>
    </location>
</feature>
<keyword evidence="4 5" id="KW-0539">Nucleus</keyword>
<feature type="compositionally biased region" description="Low complexity" evidence="7">
    <location>
        <begin position="37"/>
        <end position="49"/>
    </location>
</feature>
<proteinExistence type="evidence at transcript level"/>
<feature type="region of interest" description="Disordered" evidence="7">
    <location>
        <begin position="233"/>
        <end position="291"/>
    </location>
</feature>
<feature type="compositionally biased region" description="Basic and acidic residues" evidence="7">
    <location>
        <begin position="279"/>
        <end position="291"/>
    </location>
</feature>
<sequence length="291" mass="32907">MQPVAPKKKPHGFSIESLVGKDLEKRERERELERTVSRTSVSSRSPSPVTERDSPETSHRTGFKPVGPNTLKGLRLPEMGLPAPDGLHWNPYSSLGLPNSPHIACLPPNGLQVSHSATPGAIHPMFFGPPQREQLGLSIPHIYPWLMSRHAGIFGQRFPGPDASILLQPFRKPKRIRTAFSPSQLLRLEHAFEKNHYVVGQERKDLASSLSLTETQVKVWFQNRRTKYKRLKAEEAEGGTGSMMPDMHDEMEEEEEEEIIDDDDEILDPSSPKMPKSSHHVDRWRAETNQL</sequence>
<keyword evidence="3 5" id="KW-0371">Homeobox</keyword>
<dbReference type="InterPro" id="IPR009057">
    <property type="entry name" value="Homeodomain-like_sf"/>
</dbReference>
<accession>A0A8F8N179</accession>
<dbReference type="GO" id="GO:0000981">
    <property type="term" value="F:DNA-binding transcription factor activity, RNA polymerase II-specific"/>
    <property type="evidence" value="ECO:0007669"/>
    <property type="project" value="InterPro"/>
</dbReference>
<feature type="region of interest" description="Disordered" evidence="7">
    <location>
        <begin position="1"/>
        <end position="75"/>
    </location>
</feature>
<feature type="DNA-binding region" description="Homeobox" evidence="5">
    <location>
        <begin position="173"/>
        <end position="232"/>
    </location>
</feature>
<dbReference type="InterPro" id="IPR020479">
    <property type="entry name" value="HD_metazoa"/>
</dbReference>
<dbReference type="GO" id="GO:0005634">
    <property type="term" value="C:nucleus"/>
    <property type="evidence" value="ECO:0007669"/>
    <property type="project" value="UniProtKB-SubCell"/>
</dbReference>
<evidence type="ECO:0000256" key="5">
    <source>
        <dbReference type="PROSITE-ProRule" id="PRU00108"/>
    </source>
</evidence>
<comment type="subcellular location">
    <subcellularLocation>
        <location evidence="1 5 6">Nucleus</location>
    </subcellularLocation>
</comment>
<dbReference type="PANTHER" id="PTHR24339">
    <property type="entry name" value="HOMEOBOX PROTEIN EMX-RELATED"/>
    <property type="match status" value="1"/>
</dbReference>
<dbReference type="CDD" id="cd00086">
    <property type="entry name" value="homeodomain"/>
    <property type="match status" value="1"/>
</dbReference>
<dbReference type="SMART" id="SM00389">
    <property type="entry name" value="HOX"/>
    <property type="match status" value="1"/>
</dbReference>
<dbReference type="Pfam" id="PF00046">
    <property type="entry name" value="Homeodomain"/>
    <property type="match status" value="1"/>
</dbReference>
<feature type="domain" description="Homeobox" evidence="8">
    <location>
        <begin position="171"/>
        <end position="231"/>
    </location>
</feature>
<dbReference type="InterPro" id="IPR050877">
    <property type="entry name" value="EMX-VAX-Noto_Homeobox_TFs"/>
</dbReference>
<feature type="compositionally biased region" description="Basic residues" evidence="7">
    <location>
        <begin position="1"/>
        <end position="11"/>
    </location>
</feature>
<dbReference type="PROSITE" id="PS00027">
    <property type="entry name" value="HOMEOBOX_1"/>
    <property type="match status" value="1"/>
</dbReference>
<organism evidence="9">
    <name type="scientific">Lineus ruber</name>
    <name type="common">Red bootlace</name>
    <name type="synonym">Poseidon ruber</name>
    <dbReference type="NCBI Taxonomy" id="88926"/>
    <lineage>
        <taxon>Eukaryota</taxon>
        <taxon>Metazoa</taxon>
        <taxon>Spiralia</taxon>
        <taxon>Lophotrochozoa</taxon>
        <taxon>Nemertea</taxon>
        <taxon>Pilidiophora</taxon>
        <taxon>Heteronemertea</taxon>
        <taxon>Lineidae</taxon>
        <taxon>Lineus</taxon>
    </lineage>
</organism>
<reference evidence="9" key="1">
    <citation type="submission" date="2021-03" db="EMBL/GenBank/DDBJ databases">
        <authorList>
            <person name="Gasiorowski L."/>
            <person name="Borve A."/>
            <person name="Cherneva I."/>
            <person name="Orus Alcalde A."/>
            <person name="Hejnol A."/>
        </authorList>
    </citation>
    <scope>NUCLEOTIDE SEQUENCE</scope>
</reference>
<name>A0A8F8N179_LINRU</name>
<evidence type="ECO:0000259" key="8">
    <source>
        <dbReference type="PROSITE" id="PS50071"/>
    </source>
</evidence>
<evidence type="ECO:0000256" key="2">
    <source>
        <dbReference type="ARBA" id="ARBA00023125"/>
    </source>
</evidence>